<feature type="region of interest" description="Disordered" evidence="2">
    <location>
        <begin position="105"/>
        <end position="127"/>
    </location>
</feature>
<dbReference type="RefSeq" id="WP_081221428.1">
    <property type="nucleotide sequence ID" value="NZ_AUYC01000088.1"/>
</dbReference>
<evidence type="ECO:0000313" key="5">
    <source>
        <dbReference type="Proteomes" id="UP000076486"/>
    </source>
</evidence>
<feature type="domain" description="Tape measure protein N-terminal" evidence="3">
    <location>
        <begin position="264"/>
        <end position="445"/>
    </location>
</feature>
<dbReference type="InterPro" id="IPR013491">
    <property type="entry name" value="Tape_meas_N"/>
</dbReference>
<feature type="compositionally biased region" description="Polar residues" evidence="2">
    <location>
        <begin position="1071"/>
        <end position="1083"/>
    </location>
</feature>
<keyword evidence="1" id="KW-0175">Coiled coil</keyword>
<name>A0A167HBD9_9GAMM</name>
<sequence>MSFKNKVVEFIIRGRDLLSKPAQNAEKEAARLEQTIEILNAELAKTNAQKSAIERYNELSGSLEKTKEKYTENSVALDKLKIKKTELSSESKRLQKELNQASKSLSELEKELKGSSGSSEKLEQSISDQKKKVESLKSSYDDSIRTLSNHELAIKKQRSSVNSLATTITKGRNEFEKLTNKLKRQGRDLNNLSEEYRKLEVSQKGTQKAIADTSNKLSKQQRHLERTTKSAESYGGSISSVTKDVIALGAAYIGLDQIASTIAQIFTIGDKFERLNLQINGLMGGIAEGREATKWIKEFTKNTPLQLSQVSQAFVKLKAFGLDPMDGSMQSIVDTVFKLGGGYEELKGVSLALGQAWTKQKLQGEEILQLTERGIPIWEMLERATGKNVVELQRLSTAGKLGRDVIAALIKEMGEYGAGSAQAQMQLLSGQISNAKDNLDQFYNLIATSGAMDWLKAQVTELNKQFAAMSADGRLKQWAQSISDTIVSTGEAVKGAISTLVEYKDTIIAVTKVWLALKVGSYFSNVIAGARSAVASLIAYATSLRTVDTQTKVNTASSLKFKNILTSLGAVSAYTLLIDQLAIVYSEYQKLLTMQREVAESKKNAQEQANKLQQAFADISREMGVNITTMAEYDAALASGQVVWNEQLGIYENVAKKQQELEQATVAAKQAEADRQAFLQMSIPQALEVIKSLDAQSVSLNGVRDGVDGFILSLDSARAALSLVGDQYAEQIAHIDDLKLKYEAHNESLERQSYLTNDLSKAYAELGLNSSESLTKTAEKLQGAFELIQQHNEPIAAQQQAFLKWADAAISAAGATDQTVPASVEAAAAALGLTTELDKLIAKANELKPVTDTNSEAVSKYQRAVNETNKAIRTNQQVIASSTATSQQKAEAQKALSAQQVRLTQQTQDLNTVQNLELATLGQLQGEQSALLSKLDSLGAQYQSGAIKSREYNQEKGRLEGLLRVVNQLLGDFKGAQDAATQATQRGTQATKESTKANELQLKSLRDQKNALDSVSRSASSASSNVSSLSNGPRPTVQTIVDYQEKHEKDNAYSFSSREVQQEKERRAREQLQSSQYSKFESQINNAASKSELSNLYKRIVKQLNHLDREQRSSLAGLIQQRRDALKQESSASSSQGRPQASSASVEYIPAYQQPVSAQPQTFLSSGKIIRLQVISSDEVVENALVVMEERLIDRLEQLSLVQ</sequence>
<feature type="coiled-coil region" evidence="1">
    <location>
        <begin position="175"/>
        <end position="209"/>
    </location>
</feature>
<dbReference type="PANTHER" id="PTHR38812:SF2">
    <property type="entry name" value="MU-LIKE PROPHAGE FLUMU PROTEIN GP42"/>
    <property type="match status" value="1"/>
</dbReference>
<organism evidence="4 5">
    <name type="scientific">Pseudoalteromonas luteoviolacea CPMOR-1</name>
    <dbReference type="NCBI Taxonomy" id="1365248"/>
    <lineage>
        <taxon>Bacteria</taxon>
        <taxon>Pseudomonadati</taxon>
        <taxon>Pseudomonadota</taxon>
        <taxon>Gammaproteobacteria</taxon>
        <taxon>Alteromonadales</taxon>
        <taxon>Pseudoalteromonadaceae</taxon>
        <taxon>Pseudoalteromonas</taxon>
    </lineage>
</organism>
<feature type="compositionally biased region" description="Low complexity" evidence="2">
    <location>
        <begin position="1014"/>
        <end position="1031"/>
    </location>
</feature>
<evidence type="ECO:0000256" key="2">
    <source>
        <dbReference type="SAM" id="MobiDB-lite"/>
    </source>
</evidence>
<feature type="compositionally biased region" description="Basic and acidic residues" evidence="2">
    <location>
        <begin position="1060"/>
        <end position="1070"/>
    </location>
</feature>
<feature type="coiled-coil region" evidence="1">
    <location>
        <begin position="591"/>
        <end position="622"/>
    </location>
</feature>
<dbReference type="NCBIfam" id="TIGR02675">
    <property type="entry name" value="tape_meas_nterm"/>
    <property type="match status" value="1"/>
</dbReference>
<feature type="region of interest" description="Disordered" evidence="2">
    <location>
        <begin position="1120"/>
        <end position="1145"/>
    </location>
</feature>
<dbReference type="PATRIC" id="fig|1365248.3.peg.5259"/>
<dbReference type="AlphaFoldDB" id="A0A167HBD9"/>
<dbReference type="Pfam" id="PF20155">
    <property type="entry name" value="TMP_3"/>
    <property type="match status" value="1"/>
</dbReference>
<reference evidence="4 5" key="1">
    <citation type="submission" date="2013-07" db="EMBL/GenBank/DDBJ databases">
        <title>Comparative Genomic and Metabolomic Analysis of Twelve Strains of Pseudoalteromonas luteoviolacea.</title>
        <authorList>
            <person name="Vynne N.G."/>
            <person name="Mansson M."/>
            <person name="Gram L."/>
        </authorList>
    </citation>
    <scope>NUCLEOTIDE SEQUENCE [LARGE SCALE GENOMIC DNA]</scope>
    <source>
        <strain evidence="4 5">CPMOR-1</strain>
    </source>
</reference>
<dbReference type="Proteomes" id="UP000076486">
    <property type="component" value="Unassembled WGS sequence"/>
</dbReference>
<dbReference type="SUPFAM" id="SSF57997">
    <property type="entry name" value="Tropomyosin"/>
    <property type="match status" value="1"/>
</dbReference>
<feature type="compositionally biased region" description="Low complexity" evidence="2">
    <location>
        <begin position="980"/>
        <end position="991"/>
    </location>
</feature>
<evidence type="ECO:0000256" key="1">
    <source>
        <dbReference type="SAM" id="Coils"/>
    </source>
</evidence>
<evidence type="ECO:0000259" key="3">
    <source>
        <dbReference type="Pfam" id="PF20155"/>
    </source>
</evidence>
<comment type="caution">
    <text evidence="4">The sequence shown here is derived from an EMBL/GenBank/DDBJ whole genome shotgun (WGS) entry which is preliminary data.</text>
</comment>
<gene>
    <name evidence="4" type="ORF">N473_26640</name>
</gene>
<accession>A0A167HBD9</accession>
<feature type="region of interest" description="Disordered" evidence="2">
    <location>
        <begin position="980"/>
        <end position="1083"/>
    </location>
</feature>
<dbReference type="PANTHER" id="PTHR38812">
    <property type="entry name" value="MU-LIKE PROPHAGE FLUMU PROTEIN GP42"/>
    <property type="match status" value="1"/>
</dbReference>
<dbReference type="EMBL" id="AUYC01000088">
    <property type="protein sequence ID" value="KZN57936.1"/>
    <property type="molecule type" value="Genomic_DNA"/>
</dbReference>
<feature type="compositionally biased region" description="Polar residues" evidence="2">
    <location>
        <begin position="1128"/>
        <end position="1145"/>
    </location>
</feature>
<dbReference type="InterPro" id="IPR053058">
    <property type="entry name" value="Mulikevirus_tape_measure"/>
</dbReference>
<evidence type="ECO:0000313" key="4">
    <source>
        <dbReference type="EMBL" id="KZN57936.1"/>
    </source>
</evidence>
<protein>
    <recommendedName>
        <fullName evidence="3">Tape measure protein N-terminal domain-containing protein</fullName>
    </recommendedName>
</protein>
<proteinExistence type="predicted"/>